<dbReference type="InterPro" id="IPR000891">
    <property type="entry name" value="PYR_CT"/>
</dbReference>
<evidence type="ECO:0000256" key="3">
    <source>
        <dbReference type="ARBA" id="ARBA00022574"/>
    </source>
</evidence>
<dbReference type="SUPFAM" id="SSF51246">
    <property type="entry name" value="Rudiment single hybrid motif"/>
    <property type="match status" value="1"/>
</dbReference>
<keyword evidence="12" id="KW-0238">DNA-binding</keyword>
<evidence type="ECO:0000256" key="10">
    <source>
        <dbReference type="ARBA" id="ARBA00022840"/>
    </source>
</evidence>
<keyword evidence="6" id="KW-0548">Nucleotidyltransferase</keyword>
<keyword evidence="11" id="KW-0239">DNA-directed DNA polymerase</keyword>
<keyword evidence="3" id="KW-0853">WD repeat</keyword>
<dbReference type="SUPFAM" id="SSF56059">
    <property type="entry name" value="Glutathione synthetase ATP-binding domain-like"/>
    <property type="match status" value="1"/>
</dbReference>
<keyword evidence="15" id="KW-1185">Reference proteome</keyword>
<dbReference type="Gene3D" id="3.40.960.10">
    <property type="entry name" value="VSR Endonuclease"/>
    <property type="match status" value="1"/>
</dbReference>
<evidence type="ECO:0000256" key="9">
    <source>
        <dbReference type="ARBA" id="ARBA00022741"/>
    </source>
</evidence>
<reference evidence="14" key="1">
    <citation type="submission" date="2020-04" db="EMBL/GenBank/DDBJ databases">
        <authorList>
            <person name="Alioto T."/>
            <person name="Alioto T."/>
            <person name="Gomez Garrido J."/>
        </authorList>
    </citation>
    <scope>NUCLEOTIDE SEQUENCE</scope>
    <source>
        <strain evidence="14">A484AB</strain>
    </source>
</reference>
<evidence type="ECO:0000256" key="2">
    <source>
        <dbReference type="ARBA" id="ARBA00012417"/>
    </source>
</evidence>
<keyword evidence="14" id="KW-0670">Pyruvate</keyword>
<dbReference type="SUPFAM" id="SSF53098">
    <property type="entry name" value="Ribonuclease H-like"/>
    <property type="match status" value="1"/>
</dbReference>
<dbReference type="InterPro" id="IPR001680">
    <property type="entry name" value="WD40_rpt"/>
</dbReference>
<dbReference type="GO" id="GO:0003887">
    <property type="term" value="F:DNA-directed DNA polymerase activity"/>
    <property type="evidence" value="ECO:0007669"/>
    <property type="project" value="UniProtKB-KW"/>
</dbReference>
<gene>
    <name evidence="14" type="ORF">PACLA_8A024971</name>
</gene>
<dbReference type="Gene3D" id="3.30.420.10">
    <property type="entry name" value="Ribonuclease H-like superfamily/Ribonuclease H"/>
    <property type="match status" value="1"/>
</dbReference>
<dbReference type="OrthoDB" id="196847at2759"/>
<dbReference type="InterPro" id="IPR023211">
    <property type="entry name" value="DNA_pol_palm_dom_sf"/>
</dbReference>
<dbReference type="PANTHER" id="PTHR43778">
    <property type="entry name" value="PYRUVATE CARBOXYLASE"/>
    <property type="match status" value="1"/>
</dbReference>
<dbReference type="GO" id="GO:0003677">
    <property type="term" value="F:DNA binding"/>
    <property type="evidence" value="ECO:0007669"/>
    <property type="project" value="UniProtKB-KW"/>
</dbReference>
<dbReference type="PROSITE" id="PS00866">
    <property type="entry name" value="CPSASE_1"/>
    <property type="match status" value="1"/>
</dbReference>
<dbReference type="GO" id="GO:0046872">
    <property type="term" value="F:metal ion binding"/>
    <property type="evidence" value="ECO:0007669"/>
    <property type="project" value="InterPro"/>
</dbReference>
<dbReference type="InterPro" id="IPR036322">
    <property type="entry name" value="WD40_repeat_dom_sf"/>
</dbReference>
<dbReference type="Gene3D" id="1.10.287.690">
    <property type="entry name" value="Helix hairpin bin"/>
    <property type="match status" value="1"/>
</dbReference>
<keyword evidence="7" id="KW-0235">DNA replication</keyword>
<keyword evidence="9" id="KW-0547">Nucleotide-binding</keyword>
<dbReference type="InterPro" id="IPR011761">
    <property type="entry name" value="ATP-grasp"/>
</dbReference>
<evidence type="ECO:0000256" key="1">
    <source>
        <dbReference type="ARBA" id="ARBA00005755"/>
    </source>
</evidence>
<keyword evidence="8" id="KW-0677">Repeat</keyword>
<comment type="catalytic activity">
    <reaction evidence="13">
        <text>DNA(n) + a 2'-deoxyribonucleoside 5'-triphosphate = DNA(n+1) + diphosphate</text>
        <dbReference type="Rhea" id="RHEA:22508"/>
        <dbReference type="Rhea" id="RHEA-COMP:17339"/>
        <dbReference type="Rhea" id="RHEA-COMP:17340"/>
        <dbReference type="ChEBI" id="CHEBI:33019"/>
        <dbReference type="ChEBI" id="CHEBI:61560"/>
        <dbReference type="ChEBI" id="CHEBI:173112"/>
        <dbReference type="EC" id="2.7.7.7"/>
    </reaction>
</comment>
<dbReference type="InterPro" id="IPR015943">
    <property type="entry name" value="WD40/YVTN_repeat-like_dom_sf"/>
</dbReference>
<dbReference type="InterPro" id="IPR013785">
    <property type="entry name" value="Aldolase_TIM"/>
</dbReference>
<dbReference type="InterPro" id="IPR005482">
    <property type="entry name" value="Biotin_COase_C"/>
</dbReference>
<evidence type="ECO:0000256" key="11">
    <source>
        <dbReference type="ARBA" id="ARBA00022932"/>
    </source>
</evidence>
<dbReference type="EMBL" id="CACRXK020001583">
    <property type="protein sequence ID" value="CAB3990004.1"/>
    <property type="molecule type" value="Genomic_DNA"/>
</dbReference>
<evidence type="ECO:0000256" key="6">
    <source>
        <dbReference type="ARBA" id="ARBA00022695"/>
    </source>
</evidence>
<dbReference type="Gene3D" id="3.20.20.70">
    <property type="entry name" value="Aldolase class I"/>
    <property type="match status" value="1"/>
</dbReference>
<dbReference type="Proteomes" id="UP001152795">
    <property type="component" value="Unassembled WGS sequence"/>
</dbReference>
<accession>A0A7D9HSU0</accession>
<comment type="similarity">
    <text evidence="1">Belongs to the DNA polymerase type-B family.</text>
</comment>
<keyword evidence="5" id="KW-0808">Transferase</keyword>
<dbReference type="InterPro" id="IPR004868">
    <property type="entry name" value="DNA-dir_DNA_pol_B_mt/vir"/>
</dbReference>
<keyword evidence="10" id="KW-0067">ATP-binding</keyword>
<dbReference type="PROSITE" id="PS50979">
    <property type="entry name" value="BC"/>
    <property type="match status" value="1"/>
</dbReference>
<evidence type="ECO:0000256" key="5">
    <source>
        <dbReference type="ARBA" id="ARBA00022679"/>
    </source>
</evidence>
<dbReference type="InterPro" id="IPR012337">
    <property type="entry name" value="RNaseH-like_sf"/>
</dbReference>
<dbReference type="Gene3D" id="2.130.10.10">
    <property type="entry name" value="YVTN repeat-like/Quinoprotein amine dehydrogenase"/>
    <property type="match status" value="1"/>
</dbReference>
<dbReference type="Pfam" id="PF03175">
    <property type="entry name" value="DNA_pol_B_2"/>
    <property type="match status" value="2"/>
</dbReference>
<dbReference type="PROSITE" id="PS50991">
    <property type="entry name" value="PYR_CT"/>
    <property type="match status" value="1"/>
</dbReference>
<dbReference type="EC" id="2.7.7.7" evidence="2"/>
<evidence type="ECO:0000256" key="13">
    <source>
        <dbReference type="ARBA" id="ARBA00049244"/>
    </source>
</evidence>
<protein>
    <recommendedName>
        <fullName evidence="2">DNA-directed DNA polymerase</fullName>
        <ecNumber evidence="2">2.7.7.7</ecNumber>
    </recommendedName>
</protein>
<evidence type="ECO:0000256" key="12">
    <source>
        <dbReference type="ARBA" id="ARBA00023125"/>
    </source>
</evidence>
<dbReference type="FunFam" id="3.30.1490.20:FF:000018">
    <property type="entry name" value="Biotin carboxylase"/>
    <property type="match status" value="1"/>
</dbReference>
<dbReference type="Pfam" id="PF23414">
    <property type="entry name" value="Beta-prop_EML_2"/>
    <property type="match status" value="1"/>
</dbReference>
<dbReference type="InterPro" id="IPR005479">
    <property type="entry name" value="CPAse_ATP-bd"/>
</dbReference>
<dbReference type="Gene3D" id="3.30.470.20">
    <property type="entry name" value="ATP-grasp fold, B domain"/>
    <property type="match status" value="1"/>
</dbReference>
<dbReference type="InterPro" id="IPR036397">
    <property type="entry name" value="RNaseH_sf"/>
</dbReference>
<comment type="caution">
    <text evidence="14">The sequence shown here is derived from an EMBL/GenBank/DDBJ whole genome shotgun (WGS) entry which is preliminary data.</text>
</comment>
<dbReference type="SMART" id="SM00320">
    <property type="entry name" value="WD40"/>
    <property type="match status" value="2"/>
</dbReference>
<dbReference type="SMART" id="SM00878">
    <property type="entry name" value="Biotin_carb_C"/>
    <property type="match status" value="1"/>
</dbReference>
<sequence>MRGAKILTLYVPMLKIKFIDSLSFIPMRLADFPKTFALNELAKGYFPHLFNRKENQKYVGPLPPSPYYHPNGMNPAEKETFLKWHQELKENNYVFNFQEEILSYCRSDVDILRRCCLEFRKLFRDVTDIDPFEKCLTIASACNLVFRTNFLKENTIAILPSHGYHPGIKQSNIALKWLSYTAEKNDVYIQHKRNGGEKTVGQYSLDGYDEETHTAYEFHGCFWHGCLKCYARDTVNKVSEKTMHDLHQATMEKTQYLKDRGLHVVEMWECDMKKELEHDEDMKQYFEDYDVVDPLEPRHAFYGGRTNATKLFHECKEDEKIRYVDFTSLYPWCNKMTRTVIGWPRIITENFDDITTYFGLIKYTVLPPRGLFHPVLPYRTQGKLMFPLCKACADTCNQAPCTHSERERAIQGTWCSVELEKALEKGYHILQMHEVWHFPETSDALFKDYVDTFLKIKQESSGCPKNCVTEEQKQQYVDEYLAVEGIQLDREKIEHNPGMRALSKLMLNSFWGKFAQRSNMAKVELIKDPQVYFDYLSSDEINVLDVRFVSDEMVELRYEYNKNFVEPNARTNVVIAAFTTAYARLKLYGVLDQLQERVLYYDTDSMITKHYLMAMSHINISFAFICVSRKSRSLEIRMKSFGDKHNDSRDEKQTPAAALRTCTRAKRKSENGQSLQQEMKHNWSGDKDDIKRHGCSVKTQNSLIVQQEDKDNVWISLPTVNTYRPMSVSTGSYEKLVFTVPKGVPVTSPQEIDKITCASWTSVLGKEVVGIWPRNADKADVNCSNLSHSGNALATGDDFGFVKLFEFPVAEKFAPSKRYVGHSAHVTNVRFTHDDRFLLSTGGDDCSVFERDVDAIHPGYGFLSEQADFARACISAGIRYIGPTPEVLATMGDKIAARATAIQAGIKVIPGTDHPVDDLQAARDFCENHSGFPVMLKAAYGGGGRGMRVVRNMEELDELFGLARSEALAAFNDGSLFIERYIENPRHIEVQILGDGYGNVIHLHERDCSVQRRHQKIVEIAPAPHLDPALRDAITADAVKLANFVGYENAGTVEFLLDEQGNYYFIEVNARLQVEHTVTEEVTGVDLVQTQIGIAEGKSLADLGLSQENIKVTGASIQARVTTEDPANNFTPDTGRIEVFRTGEGMGIRLDSASAFPGAVISPHYDSLLVKVISHAQNHREASNKLYRALQEFRVRGVKTNIPFLLNVLQHSEFLDGAVDTDFIKENPQLFEIATSQNRAQKLLHYLGNVMINGPVTPLATSIKPSTIEPKVPKIPVSNARDRPAGFKDILTKEGPEGYARAVRNSKSLLLMDTTFRDAHQSLLATRVRTTDLRKIAPFVSTNFSNLFSVESWGGATFDVAMRFLNECPWDRLAKLREDIPNIPLQMLLRGANAVGYTSYPDNVVYKFCKVAVEHGMDVFRVFDSLNYLPNLQLGMEAAGAAGGMDLANELIKAGTHVLCIKDMNTDKDTV</sequence>
<evidence type="ECO:0000256" key="7">
    <source>
        <dbReference type="ARBA" id="ARBA00022705"/>
    </source>
</evidence>
<evidence type="ECO:0000313" key="15">
    <source>
        <dbReference type="Proteomes" id="UP001152795"/>
    </source>
</evidence>
<dbReference type="PANTHER" id="PTHR43778:SF2">
    <property type="entry name" value="PYRUVATE CARBOXYLASE, MITOCHONDRIAL"/>
    <property type="match status" value="1"/>
</dbReference>
<dbReference type="GO" id="GO:0005737">
    <property type="term" value="C:cytoplasm"/>
    <property type="evidence" value="ECO:0007669"/>
    <property type="project" value="TreeGrafter"/>
</dbReference>
<dbReference type="Pfam" id="PF02785">
    <property type="entry name" value="Biotin_carb_C"/>
    <property type="match status" value="1"/>
</dbReference>
<keyword evidence="4" id="KW-0436">Ligase</keyword>
<evidence type="ECO:0000256" key="8">
    <source>
        <dbReference type="ARBA" id="ARBA00022737"/>
    </source>
</evidence>
<dbReference type="SUPFAM" id="SSF50978">
    <property type="entry name" value="WD40 repeat-like"/>
    <property type="match status" value="1"/>
</dbReference>
<dbReference type="GO" id="GO:0006094">
    <property type="term" value="P:gluconeogenesis"/>
    <property type="evidence" value="ECO:0007669"/>
    <property type="project" value="TreeGrafter"/>
</dbReference>
<dbReference type="InterPro" id="IPR011054">
    <property type="entry name" value="Rudment_hybrid_motif"/>
</dbReference>
<evidence type="ECO:0000313" key="14">
    <source>
        <dbReference type="EMBL" id="CAB3990004.1"/>
    </source>
</evidence>
<dbReference type="InterPro" id="IPR055268">
    <property type="entry name" value="PCB-like"/>
</dbReference>
<organism evidence="14 15">
    <name type="scientific">Paramuricea clavata</name>
    <name type="common">Red gorgonian</name>
    <name type="synonym">Violescent sea-whip</name>
    <dbReference type="NCBI Taxonomy" id="317549"/>
    <lineage>
        <taxon>Eukaryota</taxon>
        <taxon>Metazoa</taxon>
        <taxon>Cnidaria</taxon>
        <taxon>Anthozoa</taxon>
        <taxon>Octocorallia</taxon>
        <taxon>Malacalcyonacea</taxon>
        <taxon>Plexauridae</taxon>
        <taxon>Paramuricea</taxon>
    </lineage>
</organism>
<dbReference type="InterPro" id="IPR043502">
    <property type="entry name" value="DNA/RNA_pol_sf"/>
</dbReference>
<name>A0A7D9HSU0_PARCT</name>
<dbReference type="PROSITE" id="PS50975">
    <property type="entry name" value="ATP_GRASP"/>
    <property type="match status" value="1"/>
</dbReference>
<proteinExistence type="inferred from homology"/>
<dbReference type="SUPFAM" id="SSF51569">
    <property type="entry name" value="Aldolase"/>
    <property type="match status" value="1"/>
</dbReference>
<dbReference type="GO" id="GO:0004736">
    <property type="term" value="F:pyruvate carboxylase activity"/>
    <property type="evidence" value="ECO:0007669"/>
    <property type="project" value="TreeGrafter"/>
</dbReference>
<dbReference type="InterPro" id="IPR055442">
    <property type="entry name" value="Beta-prop_EML-like_2nd"/>
</dbReference>
<dbReference type="InterPro" id="IPR011764">
    <property type="entry name" value="Biotin_carboxylation_dom"/>
</dbReference>
<dbReference type="Gene3D" id="3.90.1600.10">
    <property type="entry name" value="Palm domain of DNA polymerase"/>
    <property type="match status" value="1"/>
</dbReference>
<dbReference type="GO" id="GO:0006260">
    <property type="term" value="P:DNA replication"/>
    <property type="evidence" value="ECO:0007669"/>
    <property type="project" value="UniProtKB-KW"/>
</dbReference>
<evidence type="ECO:0000256" key="4">
    <source>
        <dbReference type="ARBA" id="ARBA00022598"/>
    </source>
</evidence>
<dbReference type="SUPFAM" id="SSF56672">
    <property type="entry name" value="DNA/RNA polymerases"/>
    <property type="match status" value="1"/>
</dbReference>
<dbReference type="Pfam" id="PF02786">
    <property type="entry name" value="CPSase_L_D2"/>
    <property type="match status" value="1"/>
</dbReference>
<dbReference type="GO" id="GO:0005524">
    <property type="term" value="F:ATP binding"/>
    <property type="evidence" value="ECO:0007669"/>
    <property type="project" value="UniProtKB-UniRule"/>
</dbReference>
<dbReference type="PROSITE" id="PS00867">
    <property type="entry name" value="CPSASE_2"/>
    <property type="match status" value="1"/>
</dbReference>